<evidence type="ECO:0000256" key="1">
    <source>
        <dbReference type="ARBA" id="ARBA00023125"/>
    </source>
</evidence>
<dbReference type="PANTHER" id="PTHR46558">
    <property type="entry name" value="TRACRIPTIONAL REGULATORY PROTEIN-RELATED-RELATED"/>
    <property type="match status" value="1"/>
</dbReference>
<evidence type="ECO:0000313" key="4">
    <source>
        <dbReference type="Proteomes" id="UP000824002"/>
    </source>
</evidence>
<gene>
    <name evidence="3" type="ORF">IAB51_02280</name>
</gene>
<dbReference type="AlphaFoldDB" id="A0A9D1FKW5"/>
<dbReference type="Gene3D" id="1.10.260.40">
    <property type="entry name" value="lambda repressor-like DNA-binding domains"/>
    <property type="match status" value="1"/>
</dbReference>
<name>A0A9D1FKW5_9FIRM</name>
<sequence>MFGTRMRTIRKSQKVSQTKLAKALGINRQTVISWETNRTLPKASQIIRLCKILRVSSDYLLGLCDHIVHI</sequence>
<dbReference type="SMART" id="SM00530">
    <property type="entry name" value="HTH_XRE"/>
    <property type="match status" value="1"/>
</dbReference>
<accession>A0A9D1FKW5</accession>
<keyword evidence="1" id="KW-0238">DNA-binding</keyword>
<proteinExistence type="predicted"/>
<organism evidence="3 4">
    <name type="scientific">Candidatus Merdivicinus excrementipullorum</name>
    <dbReference type="NCBI Taxonomy" id="2840867"/>
    <lineage>
        <taxon>Bacteria</taxon>
        <taxon>Bacillati</taxon>
        <taxon>Bacillota</taxon>
        <taxon>Clostridia</taxon>
        <taxon>Eubacteriales</taxon>
        <taxon>Oscillospiraceae</taxon>
        <taxon>Oscillospiraceae incertae sedis</taxon>
        <taxon>Candidatus Merdivicinus</taxon>
    </lineage>
</organism>
<comment type="caution">
    <text evidence="3">The sequence shown here is derived from an EMBL/GenBank/DDBJ whole genome shotgun (WGS) entry which is preliminary data.</text>
</comment>
<dbReference type="EMBL" id="DVJP01000018">
    <property type="protein sequence ID" value="HIS75613.1"/>
    <property type="molecule type" value="Genomic_DNA"/>
</dbReference>
<evidence type="ECO:0000259" key="2">
    <source>
        <dbReference type="PROSITE" id="PS50943"/>
    </source>
</evidence>
<evidence type="ECO:0000313" key="3">
    <source>
        <dbReference type="EMBL" id="HIS75613.1"/>
    </source>
</evidence>
<dbReference type="Proteomes" id="UP000824002">
    <property type="component" value="Unassembled WGS sequence"/>
</dbReference>
<dbReference type="SUPFAM" id="SSF47413">
    <property type="entry name" value="lambda repressor-like DNA-binding domains"/>
    <property type="match status" value="1"/>
</dbReference>
<protein>
    <submittedName>
        <fullName evidence="3">Helix-turn-helix transcriptional regulator</fullName>
    </submittedName>
</protein>
<dbReference type="InterPro" id="IPR010982">
    <property type="entry name" value="Lambda_DNA-bd_dom_sf"/>
</dbReference>
<feature type="domain" description="HTH cro/C1-type" evidence="2">
    <location>
        <begin position="6"/>
        <end position="60"/>
    </location>
</feature>
<dbReference type="PROSITE" id="PS50943">
    <property type="entry name" value="HTH_CROC1"/>
    <property type="match status" value="1"/>
</dbReference>
<dbReference type="GO" id="GO:0003677">
    <property type="term" value="F:DNA binding"/>
    <property type="evidence" value="ECO:0007669"/>
    <property type="project" value="UniProtKB-KW"/>
</dbReference>
<dbReference type="Pfam" id="PF01381">
    <property type="entry name" value="HTH_3"/>
    <property type="match status" value="1"/>
</dbReference>
<dbReference type="CDD" id="cd00093">
    <property type="entry name" value="HTH_XRE"/>
    <property type="match status" value="1"/>
</dbReference>
<dbReference type="PANTHER" id="PTHR46558:SF11">
    <property type="entry name" value="HTH-TYPE TRANSCRIPTIONAL REGULATOR XRE"/>
    <property type="match status" value="1"/>
</dbReference>
<reference evidence="3" key="2">
    <citation type="journal article" date="2021" name="PeerJ">
        <title>Extensive microbial diversity within the chicken gut microbiome revealed by metagenomics and culture.</title>
        <authorList>
            <person name="Gilroy R."/>
            <person name="Ravi A."/>
            <person name="Getino M."/>
            <person name="Pursley I."/>
            <person name="Horton D.L."/>
            <person name="Alikhan N.F."/>
            <person name="Baker D."/>
            <person name="Gharbi K."/>
            <person name="Hall N."/>
            <person name="Watson M."/>
            <person name="Adriaenssens E.M."/>
            <person name="Foster-Nyarko E."/>
            <person name="Jarju S."/>
            <person name="Secka A."/>
            <person name="Antonio M."/>
            <person name="Oren A."/>
            <person name="Chaudhuri R.R."/>
            <person name="La Ragione R."/>
            <person name="Hildebrand F."/>
            <person name="Pallen M.J."/>
        </authorList>
    </citation>
    <scope>NUCLEOTIDE SEQUENCE</scope>
    <source>
        <strain evidence="3">CHK199-13235</strain>
    </source>
</reference>
<dbReference type="InterPro" id="IPR001387">
    <property type="entry name" value="Cro/C1-type_HTH"/>
</dbReference>
<reference evidence="3" key="1">
    <citation type="submission" date="2020-10" db="EMBL/GenBank/DDBJ databases">
        <authorList>
            <person name="Gilroy R."/>
        </authorList>
    </citation>
    <scope>NUCLEOTIDE SEQUENCE</scope>
    <source>
        <strain evidence="3">CHK199-13235</strain>
    </source>
</reference>